<dbReference type="OrthoDB" id="4330175at2"/>
<sequence length="91" mass="9013">MRKLHKAAVMAAVLGSVGGLGVGTAAAHGEPGHDVDVKQATHCKSHDMNVDVLGAVGVLNGTLGNAVNGEGSPGAQPSQLGSKMSCDNHAF</sequence>
<dbReference type="Proteomes" id="UP000308697">
    <property type="component" value="Unassembled WGS sequence"/>
</dbReference>
<feature type="region of interest" description="Disordered" evidence="1">
    <location>
        <begin position="67"/>
        <end position="91"/>
    </location>
</feature>
<name>A0A4U0MPX7_9ACTN</name>
<keyword evidence="2" id="KW-0732">Signal</keyword>
<protein>
    <recommendedName>
        <fullName evidence="5">DUF320 domain-containing protein</fullName>
    </recommendedName>
</protein>
<comment type="caution">
    <text evidence="3">The sequence shown here is derived from an EMBL/GenBank/DDBJ whole genome shotgun (WGS) entry which is preliminary data.</text>
</comment>
<feature type="signal peptide" evidence="2">
    <location>
        <begin position="1"/>
        <end position="21"/>
    </location>
</feature>
<dbReference type="RefSeq" id="WP_136743996.1">
    <property type="nucleotide sequence ID" value="NZ_SUMB01000015.1"/>
</dbReference>
<accession>A0A4U0MPX7</accession>
<organism evidence="3 4">
    <name type="scientific">Streptomyces piniterrae</name>
    <dbReference type="NCBI Taxonomy" id="2571125"/>
    <lineage>
        <taxon>Bacteria</taxon>
        <taxon>Bacillati</taxon>
        <taxon>Actinomycetota</taxon>
        <taxon>Actinomycetes</taxon>
        <taxon>Kitasatosporales</taxon>
        <taxon>Streptomycetaceae</taxon>
        <taxon>Streptomyces</taxon>
    </lineage>
</organism>
<gene>
    <name evidence="3" type="ORF">FCH28_33545</name>
</gene>
<evidence type="ECO:0008006" key="5">
    <source>
        <dbReference type="Google" id="ProtNLM"/>
    </source>
</evidence>
<reference evidence="3 4" key="1">
    <citation type="submission" date="2019-04" db="EMBL/GenBank/DDBJ databases">
        <title>Streptomyces piniterrae sp. nov., a heliquinomycin-producing actinomycete isolated from rhizosphere soil of Pinus yunnanensis.</title>
        <authorList>
            <person name="Zhuang X."/>
            <person name="Zhao J."/>
        </authorList>
    </citation>
    <scope>NUCLEOTIDE SEQUENCE [LARGE SCALE GENOMIC DNA]</scope>
    <source>
        <strain evidence="4">jys28</strain>
    </source>
</reference>
<evidence type="ECO:0000256" key="2">
    <source>
        <dbReference type="SAM" id="SignalP"/>
    </source>
</evidence>
<proteinExistence type="predicted"/>
<keyword evidence="4" id="KW-1185">Reference proteome</keyword>
<evidence type="ECO:0000256" key="1">
    <source>
        <dbReference type="SAM" id="MobiDB-lite"/>
    </source>
</evidence>
<feature type="chain" id="PRO_5039231906" description="DUF320 domain-containing protein" evidence="2">
    <location>
        <begin position="22"/>
        <end position="91"/>
    </location>
</feature>
<dbReference type="AlphaFoldDB" id="A0A4U0MPX7"/>
<evidence type="ECO:0000313" key="3">
    <source>
        <dbReference type="EMBL" id="TJZ42819.1"/>
    </source>
</evidence>
<evidence type="ECO:0000313" key="4">
    <source>
        <dbReference type="Proteomes" id="UP000308697"/>
    </source>
</evidence>
<dbReference type="EMBL" id="SUMB01000015">
    <property type="protein sequence ID" value="TJZ42819.1"/>
    <property type="molecule type" value="Genomic_DNA"/>
</dbReference>